<dbReference type="InterPro" id="IPR006680">
    <property type="entry name" value="Amidohydro-rel"/>
</dbReference>
<keyword evidence="2" id="KW-0479">Metal-binding</keyword>
<feature type="domain" description="Amidohydrolase-related" evidence="5">
    <location>
        <begin position="63"/>
        <end position="412"/>
    </location>
</feature>
<evidence type="ECO:0000256" key="1">
    <source>
        <dbReference type="ARBA" id="ARBA00006745"/>
    </source>
</evidence>
<dbReference type="InterPro" id="IPR011059">
    <property type="entry name" value="Metal-dep_hydrolase_composite"/>
</dbReference>
<evidence type="ECO:0000259" key="5">
    <source>
        <dbReference type="Pfam" id="PF01979"/>
    </source>
</evidence>
<dbReference type="RefSeq" id="WP_121241081.1">
    <property type="nucleotide sequence ID" value="NZ_BHVV01000006.1"/>
</dbReference>
<evidence type="ECO:0000313" key="6">
    <source>
        <dbReference type="EMBL" id="RLJ64778.1"/>
    </source>
</evidence>
<dbReference type="FunFam" id="3.20.20.140:FF:000014">
    <property type="entry name" value="5-methylthioadenosine/S-adenosylhomocysteine deaminase"/>
    <property type="match status" value="1"/>
</dbReference>
<dbReference type="GO" id="GO:0019239">
    <property type="term" value="F:deaminase activity"/>
    <property type="evidence" value="ECO:0007669"/>
    <property type="project" value="UniProtKB-ARBA"/>
</dbReference>
<evidence type="ECO:0000256" key="4">
    <source>
        <dbReference type="ARBA" id="ARBA00022833"/>
    </source>
</evidence>
<dbReference type="GO" id="GO:0016814">
    <property type="term" value="F:hydrolase activity, acting on carbon-nitrogen (but not peptide) bonds, in cyclic amidines"/>
    <property type="evidence" value="ECO:0007669"/>
    <property type="project" value="UniProtKB-ARBA"/>
</dbReference>
<accession>A0A497XF09</accession>
<keyword evidence="7" id="KW-1185">Reference proteome</keyword>
<protein>
    <submittedName>
        <fullName evidence="6">5-methylthioadenosine/S-adenosylhomocysteine deaminase</fullName>
    </submittedName>
</protein>
<dbReference type="NCBIfam" id="NF006549">
    <property type="entry name" value="PRK09045.1"/>
    <property type="match status" value="1"/>
</dbReference>
<evidence type="ECO:0000256" key="2">
    <source>
        <dbReference type="ARBA" id="ARBA00022723"/>
    </source>
</evidence>
<dbReference type="PANTHER" id="PTHR43794">
    <property type="entry name" value="AMINOHYDROLASE SSNA-RELATED"/>
    <property type="match status" value="1"/>
</dbReference>
<dbReference type="Gene3D" id="2.30.40.10">
    <property type="entry name" value="Urease, subunit C, domain 1"/>
    <property type="match status" value="1"/>
</dbReference>
<dbReference type="SUPFAM" id="SSF51556">
    <property type="entry name" value="Metallo-dependent hydrolases"/>
    <property type="match status" value="1"/>
</dbReference>
<dbReference type="OrthoDB" id="9807210at2"/>
<dbReference type="Gene3D" id="3.20.20.140">
    <property type="entry name" value="Metal-dependent hydrolases"/>
    <property type="match status" value="1"/>
</dbReference>
<dbReference type="AlphaFoldDB" id="A0A497XF09"/>
<gene>
    <name evidence="6" type="ORF">DFR35_1426</name>
</gene>
<dbReference type="Pfam" id="PF01979">
    <property type="entry name" value="Amidohydro_1"/>
    <property type="match status" value="1"/>
</dbReference>
<dbReference type="Proteomes" id="UP000268908">
    <property type="component" value="Unassembled WGS sequence"/>
</dbReference>
<dbReference type="SUPFAM" id="SSF51338">
    <property type="entry name" value="Composite domain of metallo-dependent hydrolases"/>
    <property type="match status" value="1"/>
</dbReference>
<comment type="similarity">
    <text evidence="1">Belongs to the metallo-dependent hydrolases superfamily. ATZ/TRZ family.</text>
</comment>
<keyword evidence="4" id="KW-0862">Zinc</keyword>
<dbReference type="InterPro" id="IPR050287">
    <property type="entry name" value="MTA/SAH_deaminase"/>
</dbReference>
<name>A0A497XF09_9PROT</name>
<sequence length="441" mass="48065">MTAPVCIDLLLEPRWIIPIEPAGVILEEHALAVDQGRIVALLPLEEAATRYAPRERLQLSEHVLLPGLVNLHTHAAMTLLRGFADDMPLMHWLNECIWPAERRHLSPAFVRDGTLLGSWEMLRGGITCFNDMYFFPEAAAAAAREAGIRAVLGLTVLEFPTAYAADPGDYLAKGLASRDALRHEPLLSFCLAPHAPYTVSDSTFERIATLANQLDLPVHIHIHETRAEIEDSLRLHGVRPLARLQRAGLLGPGFIGVHGVHLDASEIDLLGEHRCHLAHCPTSNMKLANGAPPIASLQAHGVGVGLGSDGAASNNRLDLFHEMRHAALLAKAASEDATGLPAMTVLRMATLEGASALGLDAEIGSLLPGKSADLCAVRLDEWILQPCFDPASHLVYVAGREQVTHTWVAGRLRIRDGKPVDFDTRHLIELAKMWHTEICKH</sequence>
<reference evidence="6 7" key="1">
    <citation type="submission" date="2018-10" db="EMBL/GenBank/DDBJ databases">
        <title>Genomic Encyclopedia of Type Strains, Phase IV (KMG-IV): sequencing the most valuable type-strain genomes for metagenomic binning, comparative biology and taxonomic classification.</title>
        <authorList>
            <person name="Goeker M."/>
        </authorList>
    </citation>
    <scope>NUCLEOTIDE SEQUENCE [LARGE SCALE GENOMIC DNA]</scope>
    <source>
        <strain evidence="6 7">DSM 26916</strain>
    </source>
</reference>
<evidence type="ECO:0000313" key="7">
    <source>
        <dbReference type="Proteomes" id="UP000268908"/>
    </source>
</evidence>
<organism evidence="6 7">
    <name type="scientific">Sulfurisoma sediminicola</name>
    <dbReference type="NCBI Taxonomy" id="1381557"/>
    <lineage>
        <taxon>Bacteria</taxon>
        <taxon>Pseudomonadati</taxon>
        <taxon>Pseudomonadota</taxon>
        <taxon>Betaproteobacteria</taxon>
        <taxon>Nitrosomonadales</taxon>
        <taxon>Sterolibacteriaceae</taxon>
        <taxon>Sulfurisoma</taxon>
    </lineage>
</organism>
<dbReference type="InterPro" id="IPR032466">
    <property type="entry name" value="Metal_Hydrolase"/>
</dbReference>
<dbReference type="EMBL" id="RCCI01000005">
    <property type="protein sequence ID" value="RLJ64778.1"/>
    <property type="molecule type" value="Genomic_DNA"/>
</dbReference>
<proteinExistence type="inferred from homology"/>
<dbReference type="GO" id="GO:0046872">
    <property type="term" value="F:metal ion binding"/>
    <property type="evidence" value="ECO:0007669"/>
    <property type="project" value="UniProtKB-KW"/>
</dbReference>
<dbReference type="CDD" id="cd01298">
    <property type="entry name" value="ATZ_TRZ_like"/>
    <property type="match status" value="1"/>
</dbReference>
<comment type="caution">
    <text evidence="6">The sequence shown here is derived from an EMBL/GenBank/DDBJ whole genome shotgun (WGS) entry which is preliminary data.</text>
</comment>
<dbReference type="PANTHER" id="PTHR43794:SF11">
    <property type="entry name" value="AMIDOHYDROLASE-RELATED DOMAIN-CONTAINING PROTEIN"/>
    <property type="match status" value="1"/>
</dbReference>
<evidence type="ECO:0000256" key="3">
    <source>
        <dbReference type="ARBA" id="ARBA00022801"/>
    </source>
</evidence>
<keyword evidence="3" id="KW-0378">Hydrolase</keyword>